<dbReference type="Proteomes" id="UP000433382">
    <property type="component" value="Unassembled WGS sequence"/>
</dbReference>
<evidence type="ECO:0000313" key="4">
    <source>
        <dbReference type="EMBL" id="KAB6453993.1"/>
    </source>
</evidence>
<reference evidence="1 26" key="1">
    <citation type="submission" date="2015-09" db="EMBL/GenBank/DDBJ databases">
        <authorList>
            <consortium name="Pathogen Informatics"/>
        </authorList>
    </citation>
    <scope>NUCLEOTIDE SEQUENCE [LARGE SCALE GENOMIC DNA]</scope>
    <source>
        <strain evidence="1 26">2789STDY5834842</strain>
    </source>
</reference>
<dbReference type="EMBL" id="QROB01000002">
    <property type="protein sequence ID" value="RHK90437.1"/>
    <property type="molecule type" value="Genomic_DNA"/>
</dbReference>
<evidence type="ECO:0000313" key="44">
    <source>
        <dbReference type="Proteomes" id="UP000470952"/>
    </source>
</evidence>
<dbReference type="EMBL" id="QSSN01000024">
    <property type="protein sequence ID" value="RGL83361.1"/>
    <property type="molecule type" value="Genomic_DNA"/>
</dbReference>
<dbReference type="EMBL" id="QRXI01000009">
    <property type="protein sequence ID" value="RGT94358.1"/>
    <property type="molecule type" value="Genomic_DNA"/>
</dbReference>
<dbReference type="Proteomes" id="UP000469427">
    <property type="component" value="Unassembled WGS sequence"/>
</dbReference>
<evidence type="ECO:0000313" key="39">
    <source>
        <dbReference type="Proteomes" id="UP000462015"/>
    </source>
</evidence>
<evidence type="ECO:0000313" key="46">
    <source>
        <dbReference type="Proteomes" id="UP000524321"/>
    </source>
</evidence>
<proteinExistence type="predicted"/>
<dbReference type="Proteomes" id="UP000286392">
    <property type="component" value="Unassembled WGS sequence"/>
</dbReference>
<evidence type="ECO:0000313" key="25">
    <source>
        <dbReference type="EMBL" id="RHK90437.1"/>
    </source>
</evidence>
<evidence type="ECO:0000313" key="6">
    <source>
        <dbReference type="EMBL" id="KAB6527164.1"/>
    </source>
</evidence>
<evidence type="ECO:0000313" key="16">
    <source>
        <dbReference type="EMBL" id="RGJ86436.1"/>
    </source>
</evidence>
<dbReference type="Pfam" id="PF19555">
    <property type="entry name" value="DUF6078"/>
    <property type="match status" value="1"/>
</dbReference>
<dbReference type="AlphaFoldDB" id="A0A174S6A4"/>
<reference evidence="12" key="8">
    <citation type="submission" date="2022-01" db="EMBL/GenBank/DDBJ databases">
        <title>Collection of gut derived symbiotic bacterial strains cultured from healthy donors.</title>
        <authorList>
            <person name="Lin H."/>
            <person name="Kohout C."/>
            <person name="Waligurski E."/>
            <person name="Pamer E.G."/>
        </authorList>
    </citation>
    <scope>NUCLEOTIDE SEQUENCE</scope>
    <source>
        <strain evidence="12">DFI.6.72</strain>
    </source>
</reference>
<dbReference type="Proteomes" id="UP000462015">
    <property type="component" value="Unassembled WGS sequence"/>
</dbReference>
<evidence type="ECO:0000313" key="1">
    <source>
        <dbReference type="EMBL" id="CUN54343.1"/>
    </source>
</evidence>
<dbReference type="Proteomes" id="UP000266497">
    <property type="component" value="Unassembled WGS sequence"/>
</dbReference>
<dbReference type="Proteomes" id="UP000736888">
    <property type="component" value="Unassembled WGS sequence"/>
</dbReference>
<dbReference type="Proteomes" id="UP001200843">
    <property type="component" value="Unassembled WGS sequence"/>
</dbReference>
<evidence type="ECO:0000313" key="5">
    <source>
        <dbReference type="EMBL" id="KAB6479014.1"/>
    </source>
</evidence>
<dbReference type="EMBL" id="WDBZ01000013">
    <property type="protein sequence ID" value="KAB6453993.1"/>
    <property type="molecule type" value="Genomic_DNA"/>
</dbReference>
<evidence type="ECO:0000313" key="33">
    <source>
        <dbReference type="Proteomes" id="UP000283958"/>
    </source>
</evidence>
<evidence type="ECO:0000313" key="8">
    <source>
        <dbReference type="EMBL" id="KAB6661115.1"/>
    </source>
</evidence>
<dbReference type="Proteomes" id="UP000283958">
    <property type="component" value="Unassembled WGS sequence"/>
</dbReference>
<evidence type="ECO:0000313" key="21">
    <source>
        <dbReference type="EMBL" id="RGW49365.1"/>
    </source>
</evidence>
<dbReference type="EMBL" id="CYZI01000001">
    <property type="protein sequence ID" value="CUN54343.1"/>
    <property type="molecule type" value="Genomic_DNA"/>
</dbReference>
<dbReference type="Proteomes" id="UP000468344">
    <property type="component" value="Unassembled WGS sequence"/>
</dbReference>
<evidence type="ECO:0000313" key="36">
    <source>
        <dbReference type="Proteomes" id="UP000286392"/>
    </source>
</evidence>
<evidence type="ECO:0000313" key="37">
    <source>
        <dbReference type="Proteomes" id="UP000433382"/>
    </source>
</evidence>
<reference evidence="15 46" key="5">
    <citation type="submission" date="2020-04" db="EMBL/GenBank/DDBJ databases">
        <authorList>
            <person name="Pieper L."/>
        </authorList>
    </citation>
    <scope>NUCLEOTIDE SEQUENCE [LARGE SCALE GENOMIC DNA]</scope>
    <source>
        <strain evidence="15 46">B33</strain>
    </source>
</reference>
<dbReference type="Proteomes" id="UP000524321">
    <property type="component" value="Unassembled WGS sequence"/>
</dbReference>
<dbReference type="EMBL" id="JAHPYS010000010">
    <property type="protein sequence ID" value="MBU9138497.1"/>
    <property type="molecule type" value="Genomic_DNA"/>
</dbReference>
<evidence type="ECO:0000313" key="7">
    <source>
        <dbReference type="EMBL" id="KAB6637664.1"/>
    </source>
</evidence>
<dbReference type="Proteomes" id="UP000437380">
    <property type="component" value="Unassembled WGS sequence"/>
</dbReference>
<dbReference type="InterPro" id="IPR045724">
    <property type="entry name" value="DUF6078"/>
</dbReference>
<dbReference type="EMBL" id="WDAG01000006">
    <property type="protein sequence ID" value="KAB6661115.1"/>
    <property type="molecule type" value="Genomic_DNA"/>
</dbReference>
<dbReference type="EMBL" id="WDBY01000012">
    <property type="protein sequence ID" value="KAB6479014.1"/>
    <property type="molecule type" value="Genomic_DNA"/>
</dbReference>
<dbReference type="RefSeq" id="WP_005852837.1">
    <property type="nucleotide sequence ID" value="NZ_BAABYE010000001.1"/>
</dbReference>
<reference evidence="15 46" key="6">
    <citation type="submission" date="2020-07" db="EMBL/GenBank/DDBJ databases">
        <title>Bacterial metabolism rescues the inhibition of intestinal drug absorption by food and drug additives.</title>
        <authorList>
            <person name="Zou L."/>
            <person name="Spanogiannopoulos P."/>
            <person name="Chien H.-C."/>
            <person name="Pieper L.M."/>
            <person name="Cai W."/>
            <person name="Khuri N."/>
            <person name="Pottel J."/>
            <person name="Vora B."/>
            <person name="Ni Z."/>
            <person name="Tsakalozou E."/>
            <person name="Zhang W."/>
            <person name="Shoichet B.K."/>
            <person name="Giacomini K.M."/>
            <person name="Turnbaugh P.J."/>
        </authorList>
    </citation>
    <scope>NUCLEOTIDE SEQUENCE [LARGE SCALE GENOMIC DNA]</scope>
    <source>
        <strain evidence="15 46">B33</strain>
    </source>
</reference>
<evidence type="ECO:0000313" key="38">
    <source>
        <dbReference type="Proteomes" id="UP000437380"/>
    </source>
</evidence>
<accession>A0A174S6A4</accession>
<evidence type="ECO:0000313" key="43">
    <source>
        <dbReference type="Proteomes" id="UP000470777"/>
    </source>
</evidence>
<dbReference type="EMBL" id="QRUD01000011">
    <property type="protein sequence ID" value="RGR42112.1"/>
    <property type="molecule type" value="Genomic_DNA"/>
</dbReference>
<dbReference type="EMBL" id="WDBI01000011">
    <property type="protein sequence ID" value="KAB6527164.1"/>
    <property type="molecule type" value="Genomic_DNA"/>
</dbReference>
<evidence type="ECO:0000313" key="18">
    <source>
        <dbReference type="EMBL" id="RGR42112.1"/>
    </source>
</evidence>
<evidence type="ECO:0000313" key="24">
    <source>
        <dbReference type="EMBL" id="RHJ78776.1"/>
    </source>
</evidence>
<dbReference type="Proteomes" id="UP000285379">
    <property type="component" value="Unassembled WGS sequence"/>
</dbReference>
<evidence type="ECO:0000313" key="22">
    <source>
        <dbReference type="EMBL" id="RHD78549.1"/>
    </source>
</evidence>
<evidence type="ECO:0000313" key="2">
    <source>
        <dbReference type="EMBL" id="KAB3568771.1"/>
    </source>
</evidence>
<dbReference type="EMBL" id="QSJM01000042">
    <property type="protein sequence ID" value="RHD78549.1"/>
    <property type="molecule type" value="Genomic_DNA"/>
</dbReference>
<evidence type="ECO:0000313" key="15">
    <source>
        <dbReference type="EMBL" id="NVB73645.1"/>
    </source>
</evidence>
<dbReference type="EMBL" id="QRKA01000019">
    <property type="protein sequence ID" value="RHH77462.1"/>
    <property type="molecule type" value="Genomic_DNA"/>
</dbReference>
<dbReference type="Proteomes" id="UP000260640">
    <property type="component" value="Unassembled WGS sequence"/>
</dbReference>
<evidence type="ECO:0000313" key="47">
    <source>
        <dbReference type="Proteomes" id="UP000555193"/>
    </source>
</evidence>
<evidence type="ECO:0000313" key="31">
    <source>
        <dbReference type="Proteomes" id="UP000283713"/>
    </source>
</evidence>
<dbReference type="EMBL" id="QRMN01000009">
    <property type="protein sequence ID" value="RHJ78776.1"/>
    <property type="molecule type" value="Genomic_DNA"/>
</dbReference>
<reference evidence="47 48" key="4">
    <citation type="submission" date="2020-04" db="EMBL/GenBank/DDBJ databases">
        <title>A novel gut-associated lysogenic phage, Bacteroides phage BV01, alters the host transcriptome and bile acid metabolism in Bacteroides vulgatus.</title>
        <authorList>
            <person name="Campbell D.E."/>
            <person name="Ly L."/>
            <person name="Ridlon J.M."/>
            <person name="Hsiao A."/>
            <person name="Degnan P.H."/>
        </authorList>
    </citation>
    <scope>NUCLEOTIDE SEQUENCE [LARGE SCALE GENOMIC DNA]</scope>
    <source>
        <strain evidence="13 47">VPI-4506</strain>
        <strain evidence="14 48">VPI-BV8526</strain>
    </source>
</reference>
<evidence type="ECO:0000313" key="45">
    <source>
        <dbReference type="Proteomes" id="UP000483142"/>
    </source>
</evidence>
<evidence type="ECO:0000313" key="30">
    <source>
        <dbReference type="Proteomes" id="UP000283429"/>
    </source>
</evidence>
<dbReference type="EMBL" id="JABDSH010000068">
    <property type="protein sequence ID" value="NMW35988.1"/>
    <property type="molecule type" value="Genomic_DNA"/>
</dbReference>
<evidence type="ECO:0000313" key="34">
    <source>
        <dbReference type="Proteomes" id="UP000285379"/>
    </source>
</evidence>
<evidence type="ECO:0000313" key="40">
    <source>
        <dbReference type="Proteomes" id="UP000468344"/>
    </source>
</evidence>
<dbReference type="Proteomes" id="UP000483142">
    <property type="component" value="Unassembled WGS sequence"/>
</dbReference>
<dbReference type="EMBL" id="QSAI01000006">
    <property type="protein sequence ID" value="RGW49365.1"/>
    <property type="molecule type" value="Genomic_DNA"/>
</dbReference>
<dbReference type="Proteomes" id="UP000470332">
    <property type="component" value="Unassembled WGS sequence"/>
</dbReference>
<dbReference type="Proteomes" id="UP000285469">
    <property type="component" value="Unassembled WGS sequence"/>
</dbReference>
<evidence type="ECO:0000313" key="48">
    <source>
        <dbReference type="Proteomes" id="UP000583639"/>
    </source>
</evidence>
<dbReference type="EMBL" id="QSPP01000035">
    <property type="protein sequence ID" value="RGJ86436.1"/>
    <property type="molecule type" value="Genomic_DNA"/>
</dbReference>
<evidence type="ECO:0000313" key="3">
    <source>
        <dbReference type="EMBL" id="KAB3855781.1"/>
    </source>
</evidence>
<dbReference type="EMBL" id="WDAL01000010">
    <property type="protein sequence ID" value="KAB6637664.1"/>
    <property type="molecule type" value="Genomic_DNA"/>
</dbReference>
<evidence type="ECO:0000313" key="14">
    <source>
        <dbReference type="EMBL" id="NMW40806.1"/>
    </source>
</evidence>
<evidence type="ECO:0000313" key="32">
    <source>
        <dbReference type="Proteomes" id="UP000283833"/>
    </source>
</evidence>
<dbReference type="Proteomes" id="UP000283833">
    <property type="component" value="Unassembled WGS sequence"/>
</dbReference>
<dbReference type="Proteomes" id="UP000095333">
    <property type="component" value="Unassembled WGS sequence"/>
</dbReference>
<evidence type="ECO:0000313" key="17">
    <source>
        <dbReference type="EMBL" id="RGL83361.1"/>
    </source>
</evidence>
<evidence type="ECO:0000313" key="20">
    <source>
        <dbReference type="EMBL" id="RGV07213.1"/>
    </source>
</evidence>
<dbReference type="Proteomes" id="UP000283713">
    <property type="component" value="Unassembled WGS sequence"/>
</dbReference>
<evidence type="ECO:0000313" key="26">
    <source>
        <dbReference type="Proteomes" id="UP000095333"/>
    </source>
</evidence>
<dbReference type="EMBL" id="QRYT01000033">
    <property type="protein sequence ID" value="RGV07213.1"/>
    <property type="molecule type" value="Genomic_DNA"/>
</dbReference>
<evidence type="ECO:0000313" key="27">
    <source>
        <dbReference type="Proteomes" id="UP000260640"/>
    </source>
</evidence>
<dbReference type="EMBL" id="JABDSI010000118">
    <property type="protein sequence ID" value="NMW40806.1"/>
    <property type="molecule type" value="Genomic_DNA"/>
</dbReference>
<protein>
    <submittedName>
        <fullName evidence="12">DUF6078 family protein</fullName>
    </submittedName>
</protein>
<reference evidence="27 28" key="2">
    <citation type="submission" date="2018-08" db="EMBL/GenBank/DDBJ databases">
        <title>A genome reference for cultivated species of the human gut microbiota.</title>
        <authorList>
            <person name="Zou Y."/>
            <person name="Xue W."/>
            <person name="Luo G."/>
        </authorList>
    </citation>
    <scope>NUCLEOTIDE SEQUENCE [LARGE SCALE GENOMIC DNA]</scope>
    <source>
        <strain evidence="21 35">AF12-25</strain>
        <strain evidence="20 34">AF14-8</strain>
        <strain evidence="19 32">AF18-14</strain>
        <strain evidence="18 29">AF25-30LB</strain>
        <strain evidence="25 36">AF39-8AT</strain>
        <strain evidence="24 33">AM09-18</strain>
        <strain evidence="23 31">AM16-6</strain>
        <strain evidence="22 30">AM30-40</strain>
        <strain evidence="17 28">TF05-18</strain>
        <strain evidence="16 27">TM05-16</strain>
    </source>
</reference>
<evidence type="ECO:0000313" key="19">
    <source>
        <dbReference type="EMBL" id="RGT94358.1"/>
    </source>
</evidence>
<organism evidence="18 29">
    <name type="scientific">Phocaeicola vulgatus</name>
    <name type="common">Bacteroides vulgatus</name>
    <dbReference type="NCBI Taxonomy" id="821"/>
    <lineage>
        <taxon>Bacteria</taxon>
        <taxon>Pseudomonadati</taxon>
        <taxon>Bacteroidota</taxon>
        <taxon>Bacteroidia</taxon>
        <taxon>Bacteroidales</taxon>
        <taxon>Bacteroidaceae</taxon>
        <taxon>Phocaeicola</taxon>
    </lineage>
</organism>
<evidence type="ECO:0000313" key="29">
    <source>
        <dbReference type="Proteomes" id="UP000266497"/>
    </source>
</evidence>
<evidence type="ECO:0000313" key="41">
    <source>
        <dbReference type="Proteomes" id="UP000469427"/>
    </source>
</evidence>
<dbReference type="EMBL" id="JAKNGO010000043">
    <property type="protein sequence ID" value="MCG4690184.1"/>
    <property type="molecule type" value="Genomic_DNA"/>
</dbReference>
<dbReference type="Proteomes" id="UP000583639">
    <property type="component" value="Unassembled WGS sequence"/>
</dbReference>
<evidence type="ECO:0000313" key="12">
    <source>
        <dbReference type="EMBL" id="MCG4690184.1"/>
    </source>
</evidence>
<evidence type="ECO:0000313" key="13">
    <source>
        <dbReference type="EMBL" id="NMW35988.1"/>
    </source>
</evidence>
<evidence type="ECO:0000313" key="11">
    <source>
        <dbReference type="EMBL" id="MBU9138497.1"/>
    </source>
</evidence>
<dbReference type="Proteomes" id="UP000283429">
    <property type="component" value="Unassembled WGS sequence"/>
</dbReference>
<dbReference type="EMBL" id="JABWDJ010000028">
    <property type="protein sequence ID" value="NVB73645.1"/>
    <property type="molecule type" value="Genomic_DNA"/>
</dbReference>
<evidence type="ECO:0000313" key="28">
    <source>
        <dbReference type="Proteomes" id="UP000261278"/>
    </source>
</evidence>
<dbReference type="EMBL" id="WCZY01000012">
    <property type="protein sequence ID" value="KAB6693347.1"/>
    <property type="molecule type" value="Genomic_DNA"/>
</dbReference>
<evidence type="ECO:0000313" key="35">
    <source>
        <dbReference type="Proteomes" id="UP000285469"/>
    </source>
</evidence>
<evidence type="ECO:0000313" key="10">
    <source>
        <dbReference type="EMBL" id="KAB6699418.1"/>
    </source>
</evidence>
<gene>
    <name evidence="25" type="ORF">DW043_01750</name>
    <name evidence="24" type="ORF">DW105_05370</name>
    <name evidence="23" type="ORF">DW193_13395</name>
    <name evidence="22" type="ORF">DW783_13955</name>
    <name evidence="21" type="ORF">DWV70_04530</name>
    <name evidence="20" type="ORF">DWW27_13705</name>
    <name evidence="19" type="ORF">DWX04_08720</name>
    <name evidence="18" type="ORF">DWY53_05135</name>
    <name evidence="17" type="ORF">DXC44_16855</name>
    <name evidence="16" type="ORF">DXD46_11995</name>
    <name evidence="1" type="ORF">ERS852457_00417</name>
    <name evidence="3" type="ORF">GAS37_19235</name>
    <name evidence="2" type="ORF">GAY01_13380</name>
    <name evidence="7" type="ORF">GAY12_06820</name>
    <name evidence="10" type="ORF">GAY17_11890</name>
    <name evidence="6" type="ORF">GAY98_08955</name>
    <name evidence="5" type="ORF">GAZ06_07900</name>
    <name evidence="4" type="ORF">GAZ09_07735</name>
    <name evidence="8" type="ORF">GAZ76_06655</name>
    <name evidence="9" type="ORF">GAZ92_10415</name>
    <name evidence="13" type="ORF">HKQ54_07485</name>
    <name evidence="14" type="ORF">HKQ55_11830</name>
    <name evidence="15" type="ORF">HUV05_08955</name>
    <name evidence="11" type="ORF">KTG10_06975</name>
    <name evidence="12" type="ORF">L0N01_16420</name>
</gene>
<dbReference type="Proteomes" id="UP000470952">
    <property type="component" value="Unassembled WGS sequence"/>
</dbReference>
<dbReference type="EMBL" id="WCZV01000014">
    <property type="protein sequence ID" value="KAB6699418.1"/>
    <property type="molecule type" value="Genomic_DNA"/>
</dbReference>
<sequence length="144" mass="17229">MEKQPQFPFAPKDFARCLNATCPRSQNCLRRTAALQDTDEHLFLKVVNPLRYPKEGEECELFRSTDKVRMAWGVTHLLDNVPYKEGSLLRNMIINHLGRSQYYRCFRKERPFAPQDQQTIRMLFRQRGISEEPSFDYYTNEFNW</sequence>
<dbReference type="Proteomes" id="UP000261278">
    <property type="component" value="Unassembled WGS sequence"/>
</dbReference>
<evidence type="ECO:0000313" key="42">
    <source>
        <dbReference type="Proteomes" id="UP000470332"/>
    </source>
</evidence>
<dbReference type="OMA" id="YRLYTHI"/>
<evidence type="ECO:0000313" key="9">
    <source>
        <dbReference type="EMBL" id="KAB6693347.1"/>
    </source>
</evidence>
<dbReference type="EMBL" id="WCXA01000051">
    <property type="protein sequence ID" value="KAB3855781.1"/>
    <property type="molecule type" value="Genomic_DNA"/>
</dbReference>
<name>A0A174S6A4_PHOVU</name>
<reference evidence="37 38" key="3">
    <citation type="journal article" date="2019" name="Nat. Med.">
        <title>A library of human gut bacterial isolates paired with longitudinal multiomics data enables mechanistic microbiome research.</title>
        <authorList>
            <person name="Poyet M."/>
            <person name="Groussin M."/>
            <person name="Gibbons S.M."/>
            <person name="Avila-Pacheco J."/>
            <person name="Jiang X."/>
            <person name="Kearney S.M."/>
            <person name="Perrotta A.R."/>
            <person name="Berdy B."/>
            <person name="Zhao S."/>
            <person name="Lieberman T.D."/>
            <person name="Swanson P.K."/>
            <person name="Smith M."/>
            <person name="Roesemann S."/>
            <person name="Alexander J.E."/>
            <person name="Rich S.A."/>
            <person name="Livny J."/>
            <person name="Vlamakis H."/>
            <person name="Clish C."/>
            <person name="Bullock K."/>
            <person name="Deik A."/>
            <person name="Scott J."/>
            <person name="Pierce K.A."/>
            <person name="Xavier R.J."/>
            <person name="Alm E.J."/>
        </authorList>
    </citation>
    <scope>NUCLEOTIDE SEQUENCE [LARGE SCALE GENOMIC DNA]</scope>
    <source>
        <strain evidence="6 41">BIOML-A122</strain>
        <strain evidence="5 40">BIOML-A140</strain>
        <strain evidence="4 45">BIOML-A141</strain>
        <strain evidence="2 37">BIOML-A73</strain>
        <strain evidence="10 38">BIOML-A82</strain>
        <strain evidence="9 43">BIOML-A85</strain>
        <strain evidence="3 42">BIOML-A9</strain>
        <strain evidence="8 44">BIOML-A93</strain>
        <strain evidence="7 39">BIOML-A98</strain>
    </source>
</reference>
<evidence type="ECO:0000313" key="23">
    <source>
        <dbReference type="EMBL" id="RHH77462.1"/>
    </source>
</evidence>
<dbReference type="Proteomes" id="UP000470777">
    <property type="component" value="Unassembled WGS sequence"/>
</dbReference>
<dbReference type="Proteomes" id="UP000555193">
    <property type="component" value="Unassembled WGS sequence"/>
</dbReference>
<dbReference type="EMBL" id="WCZM01000019">
    <property type="protein sequence ID" value="KAB3568771.1"/>
    <property type="molecule type" value="Genomic_DNA"/>
</dbReference>
<reference evidence="11" key="7">
    <citation type="submission" date="2021-06" db="EMBL/GenBank/DDBJ databases">
        <title>Collection of gut derived symbiotic bacterial strains cultured from healthy donors.</title>
        <authorList>
            <person name="Lin H."/>
            <person name="Littmann E."/>
            <person name="Pamer E.G."/>
        </authorList>
    </citation>
    <scope>NUCLEOTIDE SEQUENCE</scope>
    <source>
        <strain evidence="11">MSK.6.33</strain>
    </source>
</reference>